<keyword evidence="3" id="KW-0808">Transferase</keyword>
<evidence type="ECO:0000313" key="3">
    <source>
        <dbReference type="EMBL" id="ACQ69786.1"/>
    </source>
</evidence>
<dbReference type="Pfam" id="PF13579">
    <property type="entry name" value="Glyco_trans_4_4"/>
    <property type="match status" value="1"/>
</dbReference>
<dbReference type="STRING" id="360911.EAT1b_0857"/>
<evidence type="ECO:0000259" key="2">
    <source>
        <dbReference type="Pfam" id="PF13579"/>
    </source>
</evidence>
<dbReference type="InterPro" id="IPR001296">
    <property type="entry name" value="Glyco_trans_1"/>
</dbReference>
<proteinExistence type="predicted"/>
<accession>C4L5H1</accession>
<dbReference type="CAZy" id="GT4">
    <property type="family name" value="Glycosyltransferase Family 4"/>
</dbReference>
<evidence type="ECO:0000259" key="1">
    <source>
        <dbReference type="Pfam" id="PF00534"/>
    </source>
</evidence>
<organism evidence="3 4">
    <name type="scientific">Exiguobacterium sp. (strain ATCC BAA-1283 / AT1b)</name>
    <dbReference type="NCBI Taxonomy" id="360911"/>
    <lineage>
        <taxon>Bacteria</taxon>
        <taxon>Bacillati</taxon>
        <taxon>Bacillota</taxon>
        <taxon>Bacilli</taxon>
        <taxon>Bacillales</taxon>
        <taxon>Bacillales Family XII. Incertae Sedis</taxon>
        <taxon>Exiguobacterium</taxon>
    </lineage>
</organism>
<name>C4L5H1_EXISA</name>
<dbReference type="CDD" id="cd03794">
    <property type="entry name" value="GT4_WbuB-like"/>
    <property type="match status" value="1"/>
</dbReference>
<feature type="domain" description="Glycosyl transferase family 1" evidence="1">
    <location>
        <begin position="217"/>
        <end position="376"/>
    </location>
</feature>
<dbReference type="AlphaFoldDB" id="C4L5H1"/>
<dbReference type="SUPFAM" id="SSF53756">
    <property type="entry name" value="UDP-Glycosyltransferase/glycogen phosphorylase"/>
    <property type="match status" value="1"/>
</dbReference>
<dbReference type="KEGG" id="eat:EAT1b_0857"/>
<dbReference type="Gene3D" id="3.40.50.2000">
    <property type="entry name" value="Glycogen Phosphorylase B"/>
    <property type="match status" value="2"/>
</dbReference>
<dbReference type="HOGENOM" id="CLU_009583_11_2_9"/>
<protein>
    <submittedName>
        <fullName evidence="3">Glycosyl transferase group 1</fullName>
    </submittedName>
</protein>
<dbReference type="InterPro" id="IPR050194">
    <property type="entry name" value="Glycosyltransferase_grp1"/>
</dbReference>
<dbReference type="eggNOG" id="COG0438">
    <property type="taxonomic scope" value="Bacteria"/>
</dbReference>
<dbReference type="InterPro" id="IPR028098">
    <property type="entry name" value="Glyco_trans_4-like_N"/>
</dbReference>
<dbReference type="PANTHER" id="PTHR45947:SF3">
    <property type="entry name" value="SULFOQUINOVOSYL TRANSFERASE SQD2"/>
    <property type="match status" value="1"/>
</dbReference>
<keyword evidence="4" id="KW-1185">Reference proteome</keyword>
<feature type="domain" description="Glycosyltransferase subfamily 4-like N-terminal" evidence="2">
    <location>
        <begin position="18"/>
        <end position="201"/>
    </location>
</feature>
<gene>
    <name evidence="3" type="ordered locus">EAT1b_0857</name>
</gene>
<dbReference type="GO" id="GO:0016758">
    <property type="term" value="F:hexosyltransferase activity"/>
    <property type="evidence" value="ECO:0007669"/>
    <property type="project" value="TreeGrafter"/>
</dbReference>
<dbReference type="Proteomes" id="UP000000716">
    <property type="component" value="Chromosome"/>
</dbReference>
<sequence>MKTMLMVCQNYYPEIGSAGNRMQNITHLMKQRGYEVEVITAAPSYPSFDMYQDDRFWNDRELNDQPFIKRLITKKRKHTSNMVSRLFLFLEQMVKGIREVRKLELKPDVVFATTPSFFMAFVGAYAKRKYRVPFILDVRDLWPESVKGVGVFKYDWVLTPAFWMEKRLYRVADEVIINSEGFRSYLRQRGVPNEKIHYMPNSIREAERTLERTIPSDDRMEILYAGNMGLAQDVSLLLELAERFRDEPRIHFKLIGYGYRKEELKQTIKDRGFQNFLFLEAMPRTEAFQAIKNADVAFVSLIEQEVFDTVIPGKLIDYMAVGKPIVAAVSGHAANVIEAAEVGYVSRKRDIDEIERILRKLLDRPDLREALGANGIRYVKENLCWEENIDVLDQVVQQLVMEETR</sequence>
<reference evidence="3 4" key="1">
    <citation type="journal article" date="2011" name="J. Bacteriol.">
        <title>Complete genome sequence of the Thermophilic Bacterium Exiguobacterium sp. AT1b.</title>
        <authorList>
            <person name="Vishnivetskaya T.A."/>
            <person name="Lucas S."/>
            <person name="Copeland A."/>
            <person name="Lapidus A."/>
            <person name="Glavina Del Rio T."/>
            <person name="Dalin E."/>
            <person name="Tice H."/>
            <person name="Bruce D.C."/>
            <person name="Goodwin L.A."/>
            <person name="Pitluck S."/>
            <person name="Saunders E."/>
            <person name="Brettin T."/>
            <person name="Detter C."/>
            <person name="Han C."/>
            <person name="Larimer F."/>
            <person name="Land M.L."/>
            <person name="Hauser L.J."/>
            <person name="Kyrpides N.C."/>
            <person name="Ovchinnikova G."/>
            <person name="Kathariou S."/>
            <person name="Ramaley R.F."/>
            <person name="Rodrigues D.F."/>
            <person name="Hendrix C."/>
            <person name="Richardson P."/>
            <person name="Tiedje J.M."/>
        </authorList>
    </citation>
    <scope>NUCLEOTIDE SEQUENCE [LARGE SCALE GENOMIC DNA]</scope>
    <source>
        <strain evidence="4">ATCC BAA-1283 / AT1b</strain>
    </source>
</reference>
<dbReference type="PANTHER" id="PTHR45947">
    <property type="entry name" value="SULFOQUINOVOSYL TRANSFERASE SQD2"/>
    <property type="match status" value="1"/>
</dbReference>
<dbReference type="EMBL" id="CP001615">
    <property type="protein sequence ID" value="ACQ69786.1"/>
    <property type="molecule type" value="Genomic_DNA"/>
</dbReference>
<evidence type="ECO:0000313" key="4">
    <source>
        <dbReference type="Proteomes" id="UP000000716"/>
    </source>
</evidence>
<dbReference type="Pfam" id="PF00534">
    <property type="entry name" value="Glycos_transf_1"/>
    <property type="match status" value="1"/>
</dbReference>